<keyword evidence="3" id="KW-0813">Transport</keyword>
<feature type="region of interest" description="Disordered" evidence="8">
    <location>
        <begin position="349"/>
        <end position="393"/>
    </location>
</feature>
<keyword evidence="5 9" id="KW-0812">Transmembrane</keyword>
<feature type="compositionally biased region" description="Pro residues" evidence="8">
    <location>
        <begin position="350"/>
        <end position="369"/>
    </location>
</feature>
<dbReference type="PANTHER" id="PTHR21716">
    <property type="entry name" value="TRANSMEMBRANE PROTEIN"/>
    <property type="match status" value="1"/>
</dbReference>
<gene>
    <name evidence="10" type="ORF">Pmi06nite_35590</name>
</gene>
<evidence type="ECO:0000256" key="6">
    <source>
        <dbReference type="ARBA" id="ARBA00022989"/>
    </source>
</evidence>
<evidence type="ECO:0000256" key="5">
    <source>
        <dbReference type="ARBA" id="ARBA00022692"/>
    </source>
</evidence>
<dbReference type="GO" id="GO:0005886">
    <property type="term" value="C:plasma membrane"/>
    <property type="evidence" value="ECO:0007669"/>
    <property type="project" value="UniProtKB-SubCell"/>
</dbReference>
<feature type="transmembrane region" description="Helical" evidence="9">
    <location>
        <begin position="309"/>
        <end position="340"/>
    </location>
</feature>
<feature type="transmembrane region" description="Helical" evidence="9">
    <location>
        <begin position="20"/>
        <end position="37"/>
    </location>
</feature>
<comment type="caution">
    <text evidence="10">The sequence shown here is derived from an EMBL/GenBank/DDBJ whole genome shotgun (WGS) entry which is preliminary data.</text>
</comment>
<evidence type="ECO:0000256" key="1">
    <source>
        <dbReference type="ARBA" id="ARBA00004651"/>
    </source>
</evidence>
<dbReference type="EMBL" id="BOOO01000017">
    <property type="protein sequence ID" value="GII30117.1"/>
    <property type="molecule type" value="Genomic_DNA"/>
</dbReference>
<evidence type="ECO:0000256" key="9">
    <source>
        <dbReference type="SAM" id="Phobius"/>
    </source>
</evidence>
<feature type="compositionally biased region" description="Pro residues" evidence="8">
    <location>
        <begin position="377"/>
        <end position="393"/>
    </location>
</feature>
<dbReference type="InterPro" id="IPR002549">
    <property type="entry name" value="AI-2E-like"/>
</dbReference>
<comment type="similarity">
    <text evidence="2">Belongs to the autoinducer-2 exporter (AI-2E) (TC 2.A.86) family.</text>
</comment>
<feature type="transmembrane region" description="Helical" evidence="9">
    <location>
        <begin position="73"/>
        <end position="94"/>
    </location>
</feature>
<feature type="transmembrane region" description="Helical" evidence="9">
    <location>
        <begin position="239"/>
        <end position="265"/>
    </location>
</feature>
<evidence type="ECO:0000256" key="4">
    <source>
        <dbReference type="ARBA" id="ARBA00022475"/>
    </source>
</evidence>
<evidence type="ECO:0000256" key="8">
    <source>
        <dbReference type="SAM" id="MobiDB-lite"/>
    </source>
</evidence>
<sequence length="393" mass="39814">MPLVPDAEDGGALRRVSVTAGRLLVVIALLAVILWVISVIQTVAISVVFAIFISALLLPPARWLRARGLNRALSTAAVSFGGLVFVAGLFALLVPPTVSGLSELGDSVDKATANLQSLAASFGLDEAKLADLVTQAREYISHQGGQIASGALAGARTVGEIVVGAVLAFILAIYLVHGADRLATWVTDLTPRHREPILATGRVVFDVVGRYIRGVAIVGFVDAFFIGSALWILGVPIALPLAVLTFVGAFLPVIGAFLAGLLAAVVAFVAKGWLVAVIVIAVTVLVQQLEGHVLAPQIYGRALELPGAVILVVIAVGGVVAGIIGAFLAAPVASVIVALIRARHAAAASPQPPAAPPQPPGAPPQPPAAPSGTPAGPAQPPVTPGPEPAPAAS</sequence>
<evidence type="ECO:0000313" key="10">
    <source>
        <dbReference type="EMBL" id="GII30117.1"/>
    </source>
</evidence>
<accession>A0A8J3TRR0</accession>
<dbReference type="PANTHER" id="PTHR21716:SF53">
    <property type="entry name" value="PERMEASE PERM-RELATED"/>
    <property type="match status" value="1"/>
</dbReference>
<dbReference type="Proteomes" id="UP000650628">
    <property type="component" value="Unassembled WGS sequence"/>
</dbReference>
<feature type="transmembrane region" description="Helical" evidence="9">
    <location>
        <begin position="43"/>
        <end position="61"/>
    </location>
</feature>
<keyword evidence="6 9" id="KW-1133">Transmembrane helix</keyword>
<dbReference type="AlphaFoldDB" id="A0A8J3TRR0"/>
<keyword evidence="11" id="KW-1185">Reference proteome</keyword>
<evidence type="ECO:0000256" key="7">
    <source>
        <dbReference type="ARBA" id="ARBA00023136"/>
    </source>
</evidence>
<evidence type="ECO:0000313" key="11">
    <source>
        <dbReference type="Proteomes" id="UP000650628"/>
    </source>
</evidence>
<feature type="transmembrane region" description="Helical" evidence="9">
    <location>
        <begin position="158"/>
        <end position="176"/>
    </location>
</feature>
<protein>
    <submittedName>
        <fullName evidence="10">AI-2E family transporter</fullName>
    </submittedName>
</protein>
<keyword evidence="7 9" id="KW-0472">Membrane</keyword>
<evidence type="ECO:0000256" key="3">
    <source>
        <dbReference type="ARBA" id="ARBA00022448"/>
    </source>
</evidence>
<dbReference type="GO" id="GO:0055085">
    <property type="term" value="P:transmembrane transport"/>
    <property type="evidence" value="ECO:0007669"/>
    <property type="project" value="TreeGrafter"/>
</dbReference>
<keyword evidence="4" id="KW-1003">Cell membrane</keyword>
<feature type="transmembrane region" description="Helical" evidence="9">
    <location>
        <begin position="272"/>
        <end position="289"/>
    </location>
</feature>
<comment type="subcellular location">
    <subcellularLocation>
        <location evidence="1">Cell membrane</location>
        <topology evidence="1">Multi-pass membrane protein</topology>
    </subcellularLocation>
</comment>
<dbReference type="RefSeq" id="WP_203954084.1">
    <property type="nucleotide sequence ID" value="NZ_BOOO01000017.1"/>
</dbReference>
<proteinExistence type="inferred from homology"/>
<feature type="transmembrane region" description="Helical" evidence="9">
    <location>
        <begin position="211"/>
        <end position="233"/>
    </location>
</feature>
<name>A0A8J3TRR0_9ACTN</name>
<dbReference type="Pfam" id="PF01594">
    <property type="entry name" value="AI-2E_transport"/>
    <property type="match status" value="1"/>
</dbReference>
<evidence type="ECO:0000256" key="2">
    <source>
        <dbReference type="ARBA" id="ARBA00009773"/>
    </source>
</evidence>
<reference evidence="10 11" key="1">
    <citation type="submission" date="2021-01" db="EMBL/GenBank/DDBJ databases">
        <title>Whole genome shotgun sequence of Planotetraspora mira NBRC 15435.</title>
        <authorList>
            <person name="Komaki H."/>
            <person name="Tamura T."/>
        </authorList>
    </citation>
    <scope>NUCLEOTIDE SEQUENCE [LARGE SCALE GENOMIC DNA]</scope>
    <source>
        <strain evidence="10 11">NBRC 15435</strain>
    </source>
</reference>
<organism evidence="10 11">
    <name type="scientific">Planotetraspora mira</name>
    <dbReference type="NCBI Taxonomy" id="58121"/>
    <lineage>
        <taxon>Bacteria</taxon>
        <taxon>Bacillati</taxon>
        <taxon>Actinomycetota</taxon>
        <taxon>Actinomycetes</taxon>
        <taxon>Streptosporangiales</taxon>
        <taxon>Streptosporangiaceae</taxon>
        <taxon>Planotetraspora</taxon>
    </lineage>
</organism>